<protein>
    <submittedName>
        <fullName evidence="1">Uncharacterized protein</fullName>
    </submittedName>
</protein>
<comment type="caution">
    <text evidence="1">The sequence shown here is derived from an EMBL/GenBank/DDBJ whole genome shotgun (WGS) entry which is preliminary data.</text>
</comment>
<reference evidence="1" key="1">
    <citation type="journal article" date="2021" name="New Phytol.">
        <title>Evolutionary innovations through gain and loss of genes in the ectomycorrhizal Boletales.</title>
        <authorList>
            <person name="Wu G."/>
            <person name="Miyauchi S."/>
            <person name="Morin E."/>
            <person name="Kuo A."/>
            <person name="Drula E."/>
            <person name="Varga T."/>
            <person name="Kohler A."/>
            <person name="Feng B."/>
            <person name="Cao Y."/>
            <person name="Lipzen A."/>
            <person name="Daum C."/>
            <person name="Hundley H."/>
            <person name="Pangilinan J."/>
            <person name="Johnson J."/>
            <person name="Barry K."/>
            <person name="LaButti K."/>
            <person name="Ng V."/>
            <person name="Ahrendt S."/>
            <person name="Min B."/>
            <person name="Choi I.G."/>
            <person name="Park H."/>
            <person name="Plett J.M."/>
            <person name="Magnuson J."/>
            <person name="Spatafora J.W."/>
            <person name="Nagy L.G."/>
            <person name="Henrissat B."/>
            <person name="Grigoriev I.V."/>
            <person name="Yang Z.L."/>
            <person name="Xu J."/>
            <person name="Martin F.M."/>
        </authorList>
    </citation>
    <scope>NUCLEOTIDE SEQUENCE</scope>
    <source>
        <strain evidence="1">ATCC 28755</strain>
    </source>
</reference>
<name>A0ACB7ZVC9_9AGAM</name>
<dbReference type="Proteomes" id="UP000790377">
    <property type="component" value="Unassembled WGS sequence"/>
</dbReference>
<gene>
    <name evidence="1" type="ORF">BJ138DRAFT_1118875</name>
</gene>
<organism evidence="1 2">
    <name type="scientific">Hygrophoropsis aurantiaca</name>
    <dbReference type="NCBI Taxonomy" id="72124"/>
    <lineage>
        <taxon>Eukaryota</taxon>
        <taxon>Fungi</taxon>
        <taxon>Dikarya</taxon>
        <taxon>Basidiomycota</taxon>
        <taxon>Agaricomycotina</taxon>
        <taxon>Agaricomycetes</taxon>
        <taxon>Agaricomycetidae</taxon>
        <taxon>Boletales</taxon>
        <taxon>Coniophorineae</taxon>
        <taxon>Hygrophoropsidaceae</taxon>
        <taxon>Hygrophoropsis</taxon>
    </lineage>
</organism>
<dbReference type="EMBL" id="MU268299">
    <property type="protein sequence ID" value="KAH7905000.1"/>
    <property type="molecule type" value="Genomic_DNA"/>
</dbReference>
<proteinExistence type="predicted"/>
<sequence length="412" mass="44335">MPLLSRPQDSVRVRSPSPLATPATKPTIPTIRLVAATPSEANTSRHHLAENSIAPWEAGTSPAPLAPKTGVEGARKRLVPKKSKLGLLVNTKERGQDFSDVMRRVGASSTGNNGSFEIYVDPTNDPDIGEILMVKKKKSRAGLDGMRWGTLGEVTNVPTVTKKEKKESSKENAKDGLLKVKVDEKEKWWSIGRGRKDSKEKEKERAKSPEPISKPVESRTRFNSLDSGILLNSPIFPEHPKSPVEHLRVPTPTSAAPSTGGMLAPPGAVGNGKGSVAIRAMRSVRSLARIGSWAQLRNTGNGDDMDEPAPAPTKTKEKSEPKKKKKKKEKEREKEKEKSDTVRYSGSSFEAGALSASPAASKEKAKTLGRKKASILGLGLPSTMRLPSVRNGSTASSIVAQQPNRLSVDSAT</sequence>
<feature type="non-terminal residue" evidence="1">
    <location>
        <position position="412"/>
    </location>
</feature>
<accession>A0ACB7ZVC9</accession>
<evidence type="ECO:0000313" key="2">
    <source>
        <dbReference type="Proteomes" id="UP000790377"/>
    </source>
</evidence>
<evidence type="ECO:0000313" key="1">
    <source>
        <dbReference type="EMBL" id="KAH7905000.1"/>
    </source>
</evidence>
<keyword evidence="2" id="KW-1185">Reference proteome</keyword>